<feature type="transmembrane region" description="Helical" evidence="1">
    <location>
        <begin position="24"/>
        <end position="47"/>
    </location>
</feature>
<organism evidence="2 3">
    <name type="scientific">Aurantiacibacter arachoides</name>
    <dbReference type="NCBI Taxonomy" id="1850444"/>
    <lineage>
        <taxon>Bacteria</taxon>
        <taxon>Pseudomonadati</taxon>
        <taxon>Pseudomonadota</taxon>
        <taxon>Alphaproteobacteria</taxon>
        <taxon>Sphingomonadales</taxon>
        <taxon>Erythrobacteraceae</taxon>
        <taxon>Aurantiacibacter</taxon>
    </lineage>
</organism>
<dbReference type="OrthoDB" id="2955631at2"/>
<sequence>MANTKTITAPRLGRLDWWWHRVVASYWSLPLLGVLAAAPALIALLAVDRAGLSEWMLDEGFDPVATADTAKDLVAVAVGVNAAFITLYFSLTLLVLTVASSNLGVRLVDRWLDKRLVRVSLSGLSFTLIFSLCALAAIDAEADKDDLPVAVVAAVLFLQAVNVTMLTVALHDLGRTIFVDRSIHALGRDASAGPVSVVPGACETRDWAMRVSAPKEGYVEGNDLTLLRKWLGDGAGRVRICAPPGQHVLAGETLMQIENDVSARIAEAKLCHAMPVGDFRSDGQGAVFRIRLLVEIAARALSPAINDFYTALTCADRLGAAILAHRDNWVDDDCMPLFVDDRDFELPGQDFRGLFEDPLNAFRQAACQYPSVSIRMIDNYARISTIVCAKGQSGQFADFLRDLARQLSDHAAATATYDGDRHDIREAFARGFAHREG</sequence>
<keyword evidence="3" id="KW-1185">Reference proteome</keyword>
<name>A0A844ZZG1_9SPHN</name>
<dbReference type="InterPro" id="IPR018723">
    <property type="entry name" value="DUF2254_membrane"/>
</dbReference>
<keyword evidence="1" id="KW-0812">Transmembrane</keyword>
<dbReference type="AlphaFoldDB" id="A0A844ZZG1"/>
<gene>
    <name evidence="2" type="ORF">GRI62_01680</name>
</gene>
<dbReference type="EMBL" id="WTYH01000001">
    <property type="protein sequence ID" value="MXO92316.1"/>
    <property type="molecule type" value="Genomic_DNA"/>
</dbReference>
<dbReference type="Pfam" id="PF10011">
    <property type="entry name" value="DUF2254"/>
    <property type="match status" value="1"/>
</dbReference>
<accession>A0A844ZZG1</accession>
<dbReference type="RefSeq" id="WP_160731785.1">
    <property type="nucleotide sequence ID" value="NZ_WTYH01000001.1"/>
</dbReference>
<feature type="transmembrane region" description="Helical" evidence="1">
    <location>
        <begin position="73"/>
        <end position="96"/>
    </location>
</feature>
<feature type="transmembrane region" description="Helical" evidence="1">
    <location>
        <begin position="116"/>
        <end position="138"/>
    </location>
</feature>
<evidence type="ECO:0000256" key="1">
    <source>
        <dbReference type="SAM" id="Phobius"/>
    </source>
</evidence>
<proteinExistence type="predicted"/>
<keyword evidence="1" id="KW-0472">Membrane</keyword>
<evidence type="ECO:0000313" key="3">
    <source>
        <dbReference type="Proteomes" id="UP000460626"/>
    </source>
</evidence>
<feature type="transmembrane region" description="Helical" evidence="1">
    <location>
        <begin position="150"/>
        <end position="171"/>
    </location>
</feature>
<keyword evidence="1" id="KW-1133">Transmembrane helix</keyword>
<comment type="caution">
    <text evidence="2">The sequence shown here is derived from an EMBL/GenBank/DDBJ whole genome shotgun (WGS) entry which is preliminary data.</text>
</comment>
<reference evidence="2 3" key="1">
    <citation type="submission" date="2019-12" db="EMBL/GenBank/DDBJ databases">
        <title>Genomic-based taxomic classification of the family Erythrobacteraceae.</title>
        <authorList>
            <person name="Xu L."/>
        </authorList>
    </citation>
    <scope>NUCLEOTIDE SEQUENCE [LARGE SCALE GENOMIC DNA]</scope>
    <source>
        <strain evidence="2 3">RC4-10-4</strain>
    </source>
</reference>
<dbReference type="Proteomes" id="UP000460626">
    <property type="component" value="Unassembled WGS sequence"/>
</dbReference>
<evidence type="ECO:0000313" key="2">
    <source>
        <dbReference type="EMBL" id="MXO92316.1"/>
    </source>
</evidence>
<protein>
    <submittedName>
        <fullName evidence="2">DUF2254 domain-containing protein</fullName>
    </submittedName>
</protein>